<evidence type="ECO:0000313" key="2">
    <source>
        <dbReference type="EMBL" id="TQE07227.1"/>
    </source>
</evidence>
<gene>
    <name evidence="2" type="ORF">C1H46_007137</name>
</gene>
<comment type="caution">
    <text evidence="2">The sequence shown here is derived from an EMBL/GenBank/DDBJ whole genome shotgun (WGS) entry which is preliminary data.</text>
</comment>
<reference evidence="2 3" key="1">
    <citation type="journal article" date="2019" name="G3 (Bethesda)">
        <title>Sequencing of a Wild Apple (Malus baccata) Genome Unravels the Differences Between Cultivated and Wild Apple Species Regarding Disease Resistance and Cold Tolerance.</title>
        <authorList>
            <person name="Chen X."/>
        </authorList>
    </citation>
    <scope>NUCLEOTIDE SEQUENCE [LARGE SCALE GENOMIC DNA]</scope>
    <source>
        <strain evidence="3">cv. Shandingzi</strain>
        <tissue evidence="2">Leaves</tissue>
    </source>
</reference>
<accession>A0A540N864</accession>
<dbReference type="AlphaFoldDB" id="A0A540N864"/>
<keyword evidence="3" id="KW-1185">Reference proteome</keyword>
<organism evidence="2 3">
    <name type="scientific">Malus baccata</name>
    <name type="common">Siberian crab apple</name>
    <name type="synonym">Pyrus baccata</name>
    <dbReference type="NCBI Taxonomy" id="106549"/>
    <lineage>
        <taxon>Eukaryota</taxon>
        <taxon>Viridiplantae</taxon>
        <taxon>Streptophyta</taxon>
        <taxon>Embryophyta</taxon>
        <taxon>Tracheophyta</taxon>
        <taxon>Spermatophyta</taxon>
        <taxon>Magnoliopsida</taxon>
        <taxon>eudicotyledons</taxon>
        <taxon>Gunneridae</taxon>
        <taxon>Pentapetalae</taxon>
        <taxon>rosids</taxon>
        <taxon>fabids</taxon>
        <taxon>Rosales</taxon>
        <taxon>Rosaceae</taxon>
        <taxon>Amygdaloideae</taxon>
        <taxon>Maleae</taxon>
        <taxon>Malus</taxon>
    </lineage>
</organism>
<feature type="compositionally biased region" description="Low complexity" evidence="1">
    <location>
        <begin position="64"/>
        <end position="83"/>
    </location>
</feature>
<feature type="region of interest" description="Disordered" evidence="1">
    <location>
        <begin position="1"/>
        <end position="43"/>
    </location>
</feature>
<dbReference type="EMBL" id="VIEB01000089">
    <property type="protein sequence ID" value="TQE07227.1"/>
    <property type="molecule type" value="Genomic_DNA"/>
</dbReference>
<proteinExistence type="predicted"/>
<evidence type="ECO:0000313" key="3">
    <source>
        <dbReference type="Proteomes" id="UP000315295"/>
    </source>
</evidence>
<feature type="region of interest" description="Disordered" evidence="1">
    <location>
        <begin position="62"/>
        <end position="83"/>
    </location>
</feature>
<evidence type="ECO:0000256" key="1">
    <source>
        <dbReference type="SAM" id="MobiDB-lite"/>
    </source>
</evidence>
<protein>
    <submittedName>
        <fullName evidence="2">Uncharacterized protein</fullName>
    </submittedName>
</protein>
<name>A0A540N864_MALBA</name>
<sequence length="83" mass="8378">MKGTCPSKGLSTGNGGERDVGLDCNGRDNGNGGAKTEASEVVPLHSEVPQLRTREVQFPMLPPQQEAAASASASQAALAGAEA</sequence>
<dbReference type="Proteomes" id="UP000315295">
    <property type="component" value="Unassembled WGS sequence"/>
</dbReference>